<dbReference type="EMBL" id="LLYA01000112">
    <property type="protein sequence ID" value="KRR27575.1"/>
    <property type="molecule type" value="Genomic_DNA"/>
</dbReference>
<dbReference type="Proteomes" id="UP000052023">
    <property type="component" value="Unassembled WGS sequence"/>
</dbReference>
<accession>A0A0R3N518</accession>
<reference evidence="1 2" key="1">
    <citation type="submission" date="2014-03" db="EMBL/GenBank/DDBJ databases">
        <title>Bradyrhizobium valentinum sp. nov., isolated from effective nodules of Lupinus mariae-josephae, a lupine endemic of basic-lime soils in Eastern Spain.</title>
        <authorList>
            <person name="Duran D."/>
            <person name="Rey L."/>
            <person name="Navarro A."/>
            <person name="Busquets A."/>
            <person name="Imperial J."/>
            <person name="Ruiz-Argueso T."/>
        </authorList>
    </citation>
    <scope>NUCLEOTIDE SEQUENCE [LARGE SCALE GENOMIC DNA]</scope>
    <source>
        <strain evidence="1 2">Ro19</strain>
    </source>
</reference>
<protein>
    <submittedName>
        <fullName evidence="1">Uncharacterized protein</fullName>
    </submittedName>
</protein>
<organism evidence="1 2">
    <name type="scientific">Bradyrhizobium retamae</name>
    <dbReference type="NCBI Taxonomy" id="1300035"/>
    <lineage>
        <taxon>Bacteria</taxon>
        <taxon>Pseudomonadati</taxon>
        <taxon>Pseudomonadota</taxon>
        <taxon>Alphaproteobacteria</taxon>
        <taxon>Hyphomicrobiales</taxon>
        <taxon>Nitrobacteraceae</taxon>
        <taxon>Bradyrhizobium</taxon>
    </lineage>
</organism>
<evidence type="ECO:0000313" key="1">
    <source>
        <dbReference type="EMBL" id="KRR27575.1"/>
    </source>
</evidence>
<evidence type="ECO:0000313" key="2">
    <source>
        <dbReference type="Proteomes" id="UP000052023"/>
    </source>
</evidence>
<sequence length="76" mass="8050">MIDHSGSKAGGISNRNAGFGNKRIQSHFSSRACPMLACARFDFRISQPDIGSMSLGGSMSYSLAGCDAKALLLAFY</sequence>
<gene>
    <name evidence="1" type="ORF">CQ13_04080</name>
</gene>
<name>A0A0R3N518_9BRAD</name>
<proteinExistence type="predicted"/>
<comment type="caution">
    <text evidence="1">The sequence shown here is derived from an EMBL/GenBank/DDBJ whole genome shotgun (WGS) entry which is preliminary data.</text>
</comment>
<keyword evidence="2" id="KW-1185">Reference proteome</keyword>
<dbReference type="AlphaFoldDB" id="A0A0R3N518"/>